<protein>
    <recommendedName>
        <fullName evidence="10">Ribosomal RNA small subunit methyltransferase E</fullName>
        <ecNumber evidence="10">2.1.1.193</ecNumber>
    </recommendedName>
</protein>
<evidence type="ECO:0000256" key="9">
    <source>
        <dbReference type="ARBA" id="ARBA00047944"/>
    </source>
</evidence>
<proteinExistence type="inferred from homology"/>
<dbReference type="SUPFAM" id="SSF88697">
    <property type="entry name" value="PUA domain-like"/>
    <property type="match status" value="1"/>
</dbReference>
<evidence type="ECO:0000256" key="10">
    <source>
        <dbReference type="PIRNR" id="PIRNR015601"/>
    </source>
</evidence>
<evidence type="ECO:0000256" key="1">
    <source>
        <dbReference type="ARBA" id="ARBA00004496"/>
    </source>
</evidence>
<dbReference type="InterPro" id="IPR046886">
    <property type="entry name" value="RsmE_MTase_dom"/>
</dbReference>
<dbReference type="InterPro" id="IPR006700">
    <property type="entry name" value="RsmE"/>
</dbReference>
<dbReference type="GO" id="GO:0070042">
    <property type="term" value="F:rRNA (uridine-N3-)-methyltransferase activity"/>
    <property type="evidence" value="ECO:0007669"/>
    <property type="project" value="TreeGrafter"/>
</dbReference>
<dbReference type="EMBL" id="DTGT01000356">
    <property type="protein sequence ID" value="HGH61807.1"/>
    <property type="molecule type" value="Genomic_DNA"/>
</dbReference>
<gene>
    <name evidence="12" type="ORF">ENV54_10975</name>
</gene>
<keyword evidence="7 10" id="KW-0949">S-adenosyl-L-methionine</keyword>
<dbReference type="PANTHER" id="PTHR30027:SF3">
    <property type="entry name" value="16S RRNA (URACIL(1498)-N(3))-METHYLTRANSFERASE"/>
    <property type="match status" value="1"/>
</dbReference>
<keyword evidence="3 10" id="KW-0963">Cytoplasm</keyword>
<evidence type="ECO:0000256" key="4">
    <source>
        <dbReference type="ARBA" id="ARBA00022552"/>
    </source>
</evidence>
<dbReference type="AlphaFoldDB" id="A0A7C4ATB8"/>
<sequence>MRTPRIVATNEEFHQGAVIFSKRNSRYLRTVLRRQPGDEIHVLCGGAMYLVELGEWSGGTVRGKIVSKMHIPAAKALPILLAFSCIRPAPTEEILRHGTELGVHEFFPVIAERSNRRPPRVKDRWVHIIESAVSQCGRSSVPTVHDPLPLPDFLQNMPHPATRLVLVSEKNTPCILSALCNQDPERVAILAGPEGGFADRETQLILAAGFRPVSLGRNILRTETAALAAVSIVSAWRDWMTPRDLAQAETSR</sequence>
<evidence type="ECO:0000256" key="2">
    <source>
        <dbReference type="ARBA" id="ARBA00005528"/>
    </source>
</evidence>
<dbReference type="SUPFAM" id="SSF75217">
    <property type="entry name" value="alpha/beta knot"/>
    <property type="match status" value="1"/>
</dbReference>
<dbReference type="InterPro" id="IPR015947">
    <property type="entry name" value="PUA-like_sf"/>
</dbReference>
<organism evidence="12">
    <name type="scientific">Desulfomonile tiedjei</name>
    <dbReference type="NCBI Taxonomy" id="2358"/>
    <lineage>
        <taxon>Bacteria</taxon>
        <taxon>Pseudomonadati</taxon>
        <taxon>Thermodesulfobacteriota</taxon>
        <taxon>Desulfomonilia</taxon>
        <taxon>Desulfomonilales</taxon>
        <taxon>Desulfomonilaceae</taxon>
        <taxon>Desulfomonile</taxon>
    </lineage>
</organism>
<evidence type="ECO:0000256" key="5">
    <source>
        <dbReference type="ARBA" id="ARBA00022603"/>
    </source>
</evidence>
<dbReference type="NCBIfam" id="TIGR00046">
    <property type="entry name" value="RsmE family RNA methyltransferase"/>
    <property type="match status" value="1"/>
</dbReference>
<comment type="subcellular location">
    <subcellularLocation>
        <location evidence="1 10">Cytoplasm</location>
    </subcellularLocation>
</comment>
<evidence type="ECO:0000256" key="7">
    <source>
        <dbReference type="ARBA" id="ARBA00022691"/>
    </source>
</evidence>
<comment type="function">
    <text evidence="8 10">Specifically methylates the N3 position of the uracil ring of uridine 1498 (m3U1498) in 16S rRNA. Acts on the fully assembled 30S ribosomal subunit.</text>
</comment>
<dbReference type="InterPro" id="IPR029028">
    <property type="entry name" value="Alpha/beta_knot_MTases"/>
</dbReference>
<evidence type="ECO:0000259" key="11">
    <source>
        <dbReference type="Pfam" id="PF04452"/>
    </source>
</evidence>
<dbReference type="EC" id="2.1.1.193" evidence="10"/>
<dbReference type="PIRSF" id="PIRSF015601">
    <property type="entry name" value="MTase_slr0722"/>
    <property type="match status" value="1"/>
</dbReference>
<keyword evidence="6 10" id="KW-0808">Transferase</keyword>
<comment type="caution">
    <text evidence="12">The sequence shown here is derived from an EMBL/GenBank/DDBJ whole genome shotgun (WGS) entry which is preliminary data.</text>
</comment>
<name>A0A7C4ATB8_9BACT</name>
<dbReference type="InterPro" id="IPR029026">
    <property type="entry name" value="tRNA_m1G_MTases_N"/>
</dbReference>
<dbReference type="CDD" id="cd18084">
    <property type="entry name" value="RsmE-like"/>
    <property type="match status" value="1"/>
</dbReference>
<dbReference type="GO" id="GO:0070475">
    <property type="term" value="P:rRNA base methylation"/>
    <property type="evidence" value="ECO:0007669"/>
    <property type="project" value="TreeGrafter"/>
</dbReference>
<accession>A0A7C4ATB8</accession>
<dbReference type="Gene3D" id="3.40.1280.10">
    <property type="match status" value="1"/>
</dbReference>
<dbReference type="PANTHER" id="PTHR30027">
    <property type="entry name" value="RIBOSOMAL RNA SMALL SUBUNIT METHYLTRANSFERASE E"/>
    <property type="match status" value="1"/>
</dbReference>
<comment type="catalytic activity">
    <reaction evidence="9 10">
        <text>uridine(1498) in 16S rRNA + S-adenosyl-L-methionine = N(3)-methyluridine(1498) in 16S rRNA + S-adenosyl-L-homocysteine + H(+)</text>
        <dbReference type="Rhea" id="RHEA:42920"/>
        <dbReference type="Rhea" id="RHEA-COMP:10283"/>
        <dbReference type="Rhea" id="RHEA-COMP:10284"/>
        <dbReference type="ChEBI" id="CHEBI:15378"/>
        <dbReference type="ChEBI" id="CHEBI:57856"/>
        <dbReference type="ChEBI" id="CHEBI:59789"/>
        <dbReference type="ChEBI" id="CHEBI:65315"/>
        <dbReference type="ChEBI" id="CHEBI:74502"/>
        <dbReference type="EC" id="2.1.1.193"/>
    </reaction>
</comment>
<reference evidence="12" key="1">
    <citation type="journal article" date="2020" name="mSystems">
        <title>Genome- and Community-Level Interaction Insights into Carbon Utilization and Element Cycling Functions of Hydrothermarchaeota in Hydrothermal Sediment.</title>
        <authorList>
            <person name="Zhou Z."/>
            <person name="Liu Y."/>
            <person name="Xu W."/>
            <person name="Pan J."/>
            <person name="Luo Z.H."/>
            <person name="Li M."/>
        </authorList>
    </citation>
    <scope>NUCLEOTIDE SEQUENCE [LARGE SCALE GENOMIC DNA]</scope>
    <source>
        <strain evidence="12">SpSt-769</strain>
    </source>
</reference>
<dbReference type="Pfam" id="PF04452">
    <property type="entry name" value="Methyltrans_RNA"/>
    <property type="match status" value="1"/>
</dbReference>
<keyword evidence="4 10" id="KW-0698">rRNA processing</keyword>
<evidence type="ECO:0000256" key="6">
    <source>
        <dbReference type="ARBA" id="ARBA00022679"/>
    </source>
</evidence>
<comment type="similarity">
    <text evidence="2 10">Belongs to the RNA methyltransferase RsmE family.</text>
</comment>
<keyword evidence="5 10" id="KW-0489">Methyltransferase</keyword>
<evidence type="ECO:0000256" key="3">
    <source>
        <dbReference type="ARBA" id="ARBA00022490"/>
    </source>
</evidence>
<feature type="domain" description="Ribosomal RNA small subunit methyltransferase E methyltransferase" evidence="11">
    <location>
        <begin position="76"/>
        <end position="233"/>
    </location>
</feature>
<dbReference type="GO" id="GO:0005737">
    <property type="term" value="C:cytoplasm"/>
    <property type="evidence" value="ECO:0007669"/>
    <property type="project" value="UniProtKB-SubCell"/>
</dbReference>
<evidence type="ECO:0000313" key="12">
    <source>
        <dbReference type="EMBL" id="HGH61807.1"/>
    </source>
</evidence>
<evidence type="ECO:0000256" key="8">
    <source>
        <dbReference type="ARBA" id="ARBA00025699"/>
    </source>
</evidence>